<evidence type="ECO:0000256" key="5">
    <source>
        <dbReference type="ARBA" id="ARBA00022963"/>
    </source>
</evidence>
<evidence type="ECO:0000256" key="3">
    <source>
        <dbReference type="ARBA" id="ARBA00012027"/>
    </source>
</evidence>
<comment type="caution">
    <text evidence="8">The sequence shown here is derived from an EMBL/GenBank/DDBJ whole genome shotgun (WGS) entry which is preliminary data.</text>
</comment>
<sequence length="475" mass="52590">MHLTRQQRRLGGLLLGAILLVLAVHHWLLPLFTRPSLAALLPQDPYIQVYFNQSQASLYTDPYRQIRRPGDDLEQVIVEAIAAATTSIDVAVQEITLPQIALALRDRAQAGVNVRIIVENQYNRVWRPLNEFQSGQMDEYQQSKHSEKQQLIDANGNGKITAEEVAQRDAIHILTQGQVPLLDDTADGSKGSGLMHHKFMVVDGRTVVLGSANWTTSGIHGDFASADSRGNANALLRIDSPELAAVLEEEFDLMWGDGPAGKEDSLFGLQKPLRSPRVVNIPGSQVTVQFSPVSETQPWSQSVNGLISQTLTQASSSIDLALFVFSDQGISDRLAQKSQAGVTIQALIDRNFVYRSYSEALDMLGTAMPDHRCKYEAHNRPWTQPIATVGTPNLPEGDKLHHKFALIDNHTVIIGSHNWSAAANHTNDENLLVIRNPTVAAHFRREFDRLAANAEMGFTKDLQNRIQRQRKQCGG</sequence>
<organism evidence="8">
    <name type="scientific">Lyngbya confervoides BDU141951</name>
    <dbReference type="NCBI Taxonomy" id="1574623"/>
    <lineage>
        <taxon>Bacteria</taxon>
        <taxon>Bacillati</taxon>
        <taxon>Cyanobacteriota</taxon>
        <taxon>Cyanophyceae</taxon>
        <taxon>Oscillatoriophycideae</taxon>
        <taxon>Oscillatoriales</taxon>
        <taxon>Microcoleaceae</taxon>
        <taxon>Lyngbya</taxon>
    </lineage>
</organism>
<dbReference type="Pfam" id="PF13091">
    <property type="entry name" value="PLDc_2"/>
    <property type="match status" value="2"/>
</dbReference>
<dbReference type="SMART" id="SM00155">
    <property type="entry name" value="PLDc"/>
    <property type="match status" value="2"/>
</dbReference>
<reference evidence="8" key="3">
    <citation type="submission" date="2020-02" db="EMBL/GenBank/DDBJ databases">
        <authorList>
            <person name="Sarangi A.N."/>
            <person name="Ghosh S."/>
            <person name="Mukherjee M."/>
            <person name="Tripathy S."/>
        </authorList>
    </citation>
    <scope>NUCLEOTIDE SEQUENCE</scope>
    <source>
        <strain evidence="8">BDU141951</strain>
    </source>
</reference>
<dbReference type="SUPFAM" id="SSF56024">
    <property type="entry name" value="Phospholipase D/nuclease"/>
    <property type="match status" value="2"/>
</dbReference>
<evidence type="ECO:0000256" key="6">
    <source>
        <dbReference type="ARBA" id="ARBA00023098"/>
    </source>
</evidence>
<reference evidence="8" key="2">
    <citation type="journal article" date="2015" name="Genome Announc.">
        <title>Draft Genome Sequence of Filamentous Marine Cyanobacterium Lyngbya confervoides Strain BDU141951.</title>
        <authorList>
            <person name="Chandrababunaidu M.M."/>
            <person name="Sen D."/>
            <person name="Tripathy S."/>
        </authorList>
    </citation>
    <scope>NUCLEOTIDE SEQUENCE</scope>
    <source>
        <strain evidence="8">BDU141951</strain>
    </source>
</reference>
<dbReference type="InterPro" id="IPR051406">
    <property type="entry name" value="PLD_domain"/>
</dbReference>
<evidence type="ECO:0000259" key="7">
    <source>
        <dbReference type="PROSITE" id="PS50035"/>
    </source>
</evidence>
<reference evidence="8" key="1">
    <citation type="submission" date="2014-11" db="EMBL/GenBank/DDBJ databases">
        <authorList>
            <person name="Malar M.C."/>
            <person name="Sen D."/>
            <person name="Tripathy S."/>
        </authorList>
    </citation>
    <scope>NUCLEOTIDE SEQUENCE</scope>
    <source>
        <strain evidence="8">BDU141951</strain>
    </source>
</reference>
<dbReference type="AlphaFoldDB" id="A0A0C1V4G1"/>
<feature type="domain" description="PLD phosphodiesterase" evidence="7">
    <location>
        <begin position="191"/>
        <end position="218"/>
    </location>
</feature>
<dbReference type="PROSITE" id="PS50035">
    <property type="entry name" value="PLD"/>
    <property type="match status" value="2"/>
</dbReference>
<dbReference type="InterPro" id="IPR025202">
    <property type="entry name" value="PLD-like_dom"/>
</dbReference>
<gene>
    <name evidence="8" type="ORF">QQ91_006710</name>
</gene>
<name>A0A0C1V4G1_9CYAN</name>
<dbReference type="CDD" id="cd09173">
    <property type="entry name" value="PLDc_Nuc_like_unchar1_2"/>
    <property type="match status" value="1"/>
</dbReference>
<dbReference type="PROSITE" id="PS00018">
    <property type="entry name" value="EF_HAND_1"/>
    <property type="match status" value="1"/>
</dbReference>
<dbReference type="CDD" id="cd09116">
    <property type="entry name" value="PLDc_Nuc_like"/>
    <property type="match status" value="1"/>
</dbReference>
<dbReference type="GO" id="GO:0004630">
    <property type="term" value="F:phospholipase D activity"/>
    <property type="evidence" value="ECO:0007669"/>
    <property type="project" value="UniProtKB-EC"/>
</dbReference>
<dbReference type="PANTHER" id="PTHR43856:SF1">
    <property type="entry name" value="MITOCHONDRIAL CARDIOLIPIN HYDROLASE"/>
    <property type="match status" value="1"/>
</dbReference>
<keyword evidence="5" id="KW-0442">Lipid degradation</keyword>
<keyword evidence="6" id="KW-0443">Lipid metabolism</keyword>
<dbReference type="PANTHER" id="PTHR43856">
    <property type="entry name" value="CARDIOLIPIN HYDROLASE"/>
    <property type="match status" value="1"/>
</dbReference>
<evidence type="ECO:0000313" key="8">
    <source>
        <dbReference type="EMBL" id="NEV66804.1"/>
    </source>
</evidence>
<keyword evidence="4" id="KW-0378">Hydrolase</keyword>
<accession>A0A0C1V4G1</accession>
<evidence type="ECO:0000256" key="2">
    <source>
        <dbReference type="ARBA" id="ARBA00008664"/>
    </source>
</evidence>
<dbReference type="EC" id="3.1.4.4" evidence="3"/>
<evidence type="ECO:0000256" key="1">
    <source>
        <dbReference type="ARBA" id="ARBA00000798"/>
    </source>
</evidence>
<comment type="catalytic activity">
    <reaction evidence="1">
        <text>a 1,2-diacyl-sn-glycero-3-phosphocholine + H2O = a 1,2-diacyl-sn-glycero-3-phosphate + choline + H(+)</text>
        <dbReference type="Rhea" id="RHEA:14445"/>
        <dbReference type="ChEBI" id="CHEBI:15354"/>
        <dbReference type="ChEBI" id="CHEBI:15377"/>
        <dbReference type="ChEBI" id="CHEBI:15378"/>
        <dbReference type="ChEBI" id="CHEBI:57643"/>
        <dbReference type="ChEBI" id="CHEBI:58608"/>
        <dbReference type="EC" id="3.1.4.4"/>
    </reaction>
</comment>
<dbReference type="EMBL" id="JTHE02000003">
    <property type="protein sequence ID" value="NEV66804.1"/>
    <property type="molecule type" value="Genomic_DNA"/>
</dbReference>
<protein>
    <recommendedName>
        <fullName evidence="3">phospholipase D</fullName>
        <ecNumber evidence="3">3.1.4.4</ecNumber>
    </recommendedName>
</protein>
<dbReference type="GO" id="GO:0016042">
    <property type="term" value="P:lipid catabolic process"/>
    <property type="evidence" value="ECO:0007669"/>
    <property type="project" value="UniProtKB-KW"/>
</dbReference>
<dbReference type="GO" id="GO:0016891">
    <property type="term" value="F:RNA endonuclease activity producing 5'-phosphomonoesters, hydrolytic mechanism"/>
    <property type="evidence" value="ECO:0007669"/>
    <property type="project" value="TreeGrafter"/>
</dbReference>
<evidence type="ECO:0000256" key="4">
    <source>
        <dbReference type="ARBA" id="ARBA00022801"/>
    </source>
</evidence>
<dbReference type="InterPro" id="IPR018247">
    <property type="entry name" value="EF_Hand_1_Ca_BS"/>
</dbReference>
<dbReference type="InterPro" id="IPR001736">
    <property type="entry name" value="PLipase_D/transphosphatidylase"/>
</dbReference>
<dbReference type="Gene3D" id="3.30.870.10">
    <property type="entry name" value="Endonuclease Chain A"/>
    <property type="match status" value="2"/>
</dbReference>
<comment type="similarity">
    <text evidence="2">Belongs to the phospholipase D family.</text>
</comment>
<dbReference type="GO" id="GO:0006793">
    <property type="term" value="P:phosphorus metabolic process"/>
    <property type="evidence" value="ECO:0007669"/>
    <property type="project" value="UniProtKB-ARBA"/>
</dbReference>
<feature type="domain" description="PLD phosphodiesterase" evidence="7">
    <location>
        <begin position="396"/>
        <end position="423"/>
    </location>
</feature>
<proteinExistence type="inferred from homology"/>